<evidence type="ECO:0000313" key="2">
    <source>
        <dbReference type="Proteomes" id="UP000799538"/>
    </source>
</evidence>
<sequence length="121" mass="13480">MTPKLDCNDPAPTPFPADVPSIVLASVSIAKLLGRDKDEAFKITDIMGSTCFFTLDLLDHEKGIQLYKDITPSSPRFTRVAIRSLGPLEQQLPLRKRRQSFLPPVIAQRMYNSSSSCDQTL</sequence>
<keyword evidence="2" id="KW-1185">Reference proteome</keyword>
<reference evidence="2" key="1">
    <citation type="journal article" date="2020" name="Stud. Mycol.">
        <title>101 Dothideomycetes genomes: A test case for predicting lifestyles and emergence of pathogens.</title>
        <authorList>
            <person name="Haridas S."/>
            <person name="Albert R."/>
            <person name="Binder M."/>
            <person name="Bloem J."/>
            <person name="LaButti K."/>
            <person name="Salamov A."/>
            <person name="Andreopoulos B."/>
            <person name="Baker S."/>
            <person name="Barry K."/>
            <person name="Bills G."/>
            <person name="Bluhm B."/>
            <person name="Cannon C."/>
            <person name="Castanera R."/>
            <person name="Culley D."/>
            <person name="Daum C."/>
            <person name="Ezra D."/>
            <person name="Gonzalez J."/>
            <person name="Henrissat B."/>
            <person name="Kuo A."/>
            <person name="Liang C."/>
            <person name="Lipzen A."/>
            <person name="Lutzoni F."/>
            <person name="Magnuson J."/>
            <person name="Mondo S."/>
            <person name="Nolan M."/>
            <person name="Ohm R."/>
            <person name="Pangilinan J."/>
            <person name="Park H.-J."/>
            <person name="Ramirez L."/>
            <person name="Alfaro M."/>
            <person name="Sun H."/>
            <person name="Tritt A."/>
            <person name="Yoshinaga Y."/>
            <person name="Zwiers L.-H."/>
            <person name="Turgeon B."/>
            <person name="Goodwin S."/>
            <person name="Spatafora J."/>
            <person name="Crous P."/>
            <person name="Grigoriev I."/>
        </authorList>
    </citation>
    <scope>NUCLEOTIDE SEQUENCE [LARGE SCALE GENOMIC DNA]</scope>
    <source>
        <strain evidence="2">CECT 20119</strain>
    </source>
</reference>
<accession>A0A6A6GD29</accession>
<organism evidence="1 2">
    <name type="scientific">Elsinoe ampelina</name>
    <dbReference type="NCBI Taxonomy" id="302913"/>
    <lineage>
        <taxon>Eukaryota</taxon>
        <taxon>Fungi</taxon>
        <taxon>Dikarya</taxon>
        <taxon>Ascomycota</taxon>
        <taxon>Pezizomycotina</taxon>
        <taxon>Dothideomycetes</taxon>
        <taxon>Dothideomycetidae</taxon>
        <taxon>Myriangiales</taxon>
        <taxon>Elsinoaceae</taxon>
        <taxon>Elsinoe</taxon>
    </lineage>
</organism>
<evidence type="ECO:0000313" key="1">
    <source>
        <dbReference type="EMBL" id="KAF2223443.1"/>
    </source>
</evidence>
<proteinExistence type="predicted"/>
<dbReference type="Proteomes" id="UP000799538">
    <property type="component" value="Unassembled WGS sequence"/>
</dbReference>
<dbReference type="AlphaFoldDB" id="A0A6A6GD29"/>
<dbReference type="EMBL" id="ML992506">
    <property type="protein sequence ID" value="KAF2223443.1"/>
    <property type="molecule type" value="Genomic_DNA"/>
</dbReference>
<gene>
    <name evidence="1" type="ORF">BDZ85DRAFT_281372</name>
</gene>
<dbReference type="OrthoDB" id="288590at2759"/>
<protein>
    <submittedName>
        <fullName evidence="1">Uncharacterized protein</fullName>
    </submittedName>
</protein>
<name>A0A6A6GD29_9PEZI</name>